<reference evidence="1" key="1">
    <citation type="submission" date="2017-04" db="EMBL/GenBank/DDBJ databases">
        <title>Unveiling RNA virosphere associated with marine microorganisms.</title>
        <authorList>
            <person name="Urayama S."/>
            <person name="Takaki Y."/>
            <person name="Nishi S."/>
            <person name="Yoshida Y."/>
            <person name="Deguchi S."/>
            <person name="Takai K."/>
            <person name="Nunoura T."/>
        </authorList>
    </citation>
    <scope>NUCLEOTIDE SEQUENCE</scope>
</reference>
<dbReference type="AlphaFoldDB" id="A0A2V0RCA0"/>
<sequence length="348" mass="38257">MVGAKVQDGRHVMTNSSLDYCVGGSCSRGRSHHGLDLHNFDFWAMPGGRQISNYPWALVAPFDGYLTEIRASDSYGTLVEITSSKQLLLDGDRDSGHFGEKRYVMMRYAHLGVPAVRPVPKIGGRVNTDPSLWHGGKPGDLLSARTLLNKDSTVIYNVWNADCYYANGGRNLEGLELLQIDNGRYPTVMNSDDTFFPYKLELPESVPDDVATEIALAVGYTVVPVGALSAGRVAAKRFGFKLAQRALWTNPFTLAAAELLSPSMIATDPDQSYSAGLDAYTILGLNLNTYLKAGTPVGFAGLTGNTINSRHPKMVHSGIHLHYEMFISRNKRDWQRVSPHSISYEELL</sequence>
<dbReference type="EMBL" id="BDQE01000121">
    <property type="protein sequence ID" value="GBH22834.1"/>
    <property type="molecule type" value="Genomic_RNA"/>
</dbReference>
<name>A0A2V0RCA0_9ZZZZ</name>
<comment type="caution">
    <text evidence="1">The sequence shown here is derived from an EMBL/GenBank/DDBJ whole genome shotgun (WGS) entry which is preliminary data.</text>
</comment>
<proteinExistence type="predicted"/>
<accession>A0A2V0RCA0</accession>
<protein>
    <submittedName>
        <fullName evidence="1">Uncharacterized protein</fullName>
    </submittedName>
</protein>
<organism evidence="1">
    <name type="scientific">viral metagenome</name>
    <dbReference type="NCBI Taxonomy" id="1070528"/>
    <lineage>
        <taxon>unclassified sequences</taxon>
        <taxon>metagenomes</taxon>
        <taxon>organismal metagenomes</taxon>
    </lineage>
</organism>
<evidence type="ECO:0000313" key="1">
    <source>
        <dbReference type="EMBL" id="GBH22834.1"/>
    </source>
</evidence>